<evidence type="ECO:0000313" key="2">
    <source>
        <dbReference type="EMBL" id="MED6161362.1"/>
    </source>
</evidence>
<gene>
    <name evidence="2" type="ORF">PIB30_060040</name>
</gene>
<dbReference type="EMBL" id="JASCZI010121354">
    <property type="protein sequence ID" value="MED6161362.1"/>
    <property type="molecule type" value="Genomic_DNA"/>
</dbReference>
<feature type="region of interest" description="Disordered" evidence="1">
    <location>
        <begin position="56"/>
        <end position="75"/>
    </location>
</feature>
<comment type="caution">
    <text evidence="2">The sequence shown here is derived from an EMBL/GenBank/DDBJ whole genome shotgun (WGS) entry which is preliminary data.</text>
</comment>
<feature type="region of interest" description="Disordered" evidence="1">
    <location>
        <begin position="1"/>
        <end position="47"/>
    </location>
</feature>
<dbReference type="Proteomes" id="UP001341840">
    <property type="component" value="Unassembled WGS sequence"/>
</dbReference>
<reference evidence="2 3" key="1">
    <citation type="journal article" date="2023" name="Plants (Basel)">
        <title>Bridging the Gap: Combining Genomics and Transcriptomics Approaches to Understand Stylosanthes scabra, an Orphan Legume from the Brazilian Caatinga.</title>
        <authorList>
            <person name="Ferreira-Neto J.R.C."/>
            <person name="da Silva M.D."/>
            <person name="Binneck E."/>
            <person name="de Melo N.F."/>
            <person name="da Silva R.H."/>
            <person name="de Melo A.L.T.M."/>
            <person name="Pandolfi V."/>
            <person name="Bustamante F.O."/>
            <person name="Brasileiro-Vidal A.C."/>
            <person name="Benko-Iseppon A.M."/>
        </authorList>
    </citation>
    <scope>NUCLEOTIDE SEQUENCE [LARGE SCALE GENOMIC DNA]</scope>
    <source>
        <tissue evidence="2">Leaves</tissue>
    </source>
</reference>
<name>A0ABU6UJ75_9FABA</name>
<evidence type="ECO:0000256" key="1">
    <source>
        <dbReference type="SAM" id="MobiDB-lite"/>
    </source>
</evidence>
<sequence>MSAGEETSRGRQQQIATVRRTLPQHVADRTPQNLADRGRTARRSTVLPARSCLFRRSPQLPLPPPVTTRPTPSSGCELLRNPIISLSSSFRRSLLPPQQYSNTAPSTTLHGRYSRAAGYLSGVICVK</sequence>
<organism evidence="2 3">
    <name type="scientific">Stylosanthes scabra</name>
    <dbReference type="NCBI Taxonomy" id="79078"/>
    <lineage>
        <taxon>Eukaryota</taxon>
        <taxon>Viridiplantae</taxon>
        <taxon>Streptophyta</taxon>
        <taxon>Embryophyta</taxon>
        <taxon>Tracheophyta</taxon>
        <taxon>Spermatophyta</taxon>
        <taxon>Magnoliopsida</taxon>
        <taxon>eudicotyledons</taxon>
        <taxon>Gunneridae</taxon>
        <taxon>Pentapetalae</taxon>
        <taxon>rosids</taxon>
        <taxon>fabids</taxon>
        <taxon>Fabales</taxon>
        <taxon>Fabaceae</taxon>
        <taxon>Papilionoideae</taxon>
        <taxon>50 kb inversion clade</taxon>
        <taxon>dalbergioids sensu lato</taxon>
        <taxon>Dalbergieae</taxon>
        <taxon>Pterocarpus clade</taxon>
        <taxon>Stylosanthes</taxon>
    </lineage>
</organism>
<keyword evidence="3" id="KW-1185">Reference proteome</keyword>
<accession>A0ABU6UJ75</accession>
<proteinExistence type="predicted"/>
<protein>
    <submittedName>
        <fullName evidence="2">Uncharacterized protein</fullName>
    </submittedName>
</protein>
<evidence type="ECO:0000313" key="3">
    <source>
        <dbReference type="Proteomes" id="UP001341840"/>
    </source>
</evidence>